<evidence type="ECO:0000256" key="2">
    <source>
        <dbReference type="ARBA" id="ARBA00006027"/>
    </source>
</evidence>
<dbReference type="RefSeq" id="XP_010273808.1">
    <property type="nucleotide sequence ID" value="XM_010275506.2"/>
</dbReference>
<evidence type="ECO:0000256" key="6">
    <source>
        <dbReference type="ARBA" id="ARBA00023085"/>
    </source>
</evidence>
<evidence type="ECO:0000256" key="11">
    <source>
        <dbReference type="SAM" id="Phobius"/>
    </source>
</evidence>
<sequence length="590" mass="64617">MDTVKSFKGYGKVDEHEDLEFRRKTRKRLIIISVSVILLLTIIVGAVVGTVIHKSKNDDDGQNEQTPSSSETSVAQSIKAVCSVTQYPNSCFSSLSSLAAQKTTDPEELFKLSLQVALTELSKLASLPTKLIPKVNGDPLLVLTLRDCQTQFEDAIDQLNMSISSMQVSQGEKLLSASKISDLRTWLSAAITNEQSCLDGLQELNSTTAANVLEELRVAMKNSTEFTSNSLAIVSKILTLLENLDIPIHRKLLDVGSDSDEFPAWMHPDDRRLLQETGVTPDVVVAKDGSGKYKTIEEAVVVVPKKSVKRFVIYVKAGMYVENVVVDKSKWNVMMYGDGIGKTIVSGRSNVKDGTPTFSTATFAVAGKGFIAKDMSFINTAGPEKHQAVALRSGSDLSVFYRCSFDGYQDTLYAHSNRQFYRECDITGTIDFIFGNAAVVFQNCNIRPRQPMSNQFNTITAQGKTDANQNSGISIQKCQLVSAGANLTAKTYLGRPWKPYSTTVIMQSTIGGFLDPAGWISWVSNVDPPTTIYYAEYMNTGPGATTDNRVKWAGYKPTISATEAAKFTVDSFIQGSQWLPETKVTYGATL</sequence>
<protein>
    <recommendedName>
        <fullName evidence="4 10">Pectinesterase</fullName>
        <ecNumber evidence="4 10">3.1.1.11</ecNumber>
    </recommendedName>
</protein>
<dbReference type="InterPro" id="IPR006501">
    <property type="entry name" value="Pectinesterase_inhib_dom"/>
</dbReference>
<evidence type="ECO:0000256" key="3">
    <source>
        <dbReference type="ARBA" id="ARBA00007786"/>
    </source>
</evidence>
<dbReference type="SUPFAM" id="SSF101148">
    <property type="entry name" value="Plant invertase/pectin methylesterase inhibitor"/>
    <property type="match status" value="1"/>
</dbReference>
<dbReference type="FunCoup" id="A0A1U8AZS9">
    <property type="interactions" value="126"/>
</dbReference>
<feature type="transmembrane region" description="Helical" evidence="11">
    <location>
        <begin position="29"/>
        <end position="52"/>
    </location>
</feature>
<evidence type="ECO:0000256" key="1">
    <source>
        <dbReference type="ARBA" id="ARBA00005184"/>
    </source>
</evidence>
<dbReference type="InterPro" id="IPR000070">
    <property type="entry name" value="Pectinesterase_cat"/>
</dbReference>
<dbReference type="GeneID" id="104609252"/>
<evidence type="ECO:0000256" key="4">
    <source>
        <dbReference type="ARBA" id="ARBA00013229"/>
    </source>
</evidence>
<dbReference type="AlphaFoldDB" id="A0A1U8AZS9"/>
<dbReference type="Proteomes" id="UP000189703">
    <property type="component" value="Unplaced"/>
</dbReference>
<accession>A0A1U8AZS9</accession>
<evidence type="ECO:0000313" key="13">
    <source>
        <dbReference type="Proteomes" id="UP000189703"/>
    </source>
</evidence>
<dbReference type="FunFam" id="1.20.140.40:FF:000010">
    <property type="entry name" value="Pectinesterase"/>
    <property type="match status" value="1"/>
</dbReference>
<comment type="pathway">
    <text evidence="1 10">Glycan metabolism; pectin degradation; 2-dehydro-3-deoxy-D-gluconate from pectin: step 1/5.</text>
</comment>
<dbReference type="SMART" id="SM00856">
    <property type="entry name" value="PMEI"/>
    <property type="match status" value="1"/>
</dbReference>
<evidence type="ECO:0000256" key="10">
    <source>
        <dbReference type="RuleBase" id="RU000589"/>
    </source>
</evidence>
<dbReference type="EC" id="3.1.1.11" evidence="4 10"/>
<dbReference type="InterPro" id="IPR012334">
    <property type="entry name" value="Pectin_lyas_fold"/>
</dbReference>
<dbReference type="InParanoid" id="A0A1U8AZS9"/>
<keyword evidence="6 10" id="KW-0063">Aspartyl esterase</keyword>
<dbReference type="GO" id="GO:0045490">
    <property type="term" value="P:pectin catabolic process"/>
    <property type="evidence" value="ECO:0007669"/>
    <property type="project" value="UniProtKB-UniRule"/>
</dbReference>
<reference evidence="14" key="1">
    <citation type="submission" date="2025-08" db="UniProtKB">
        <authorList>
            <consortium name="RefSeq"/>
        </authorList>
    </citation>
    <scope>IDENTIFICATION</scope>
</reference>
<dbReference type="SUPFAM" id="SSF51126">
    <property type="entry name" value="Pectin lyase-like"/>
    <property type="match status" value="1"/>
</dbReference>
<keyword evidence="11" id="KW-0472">Membrane</keyword>
<evidence type="ECO:0000313" key="14">
    <source>
        <dbReference type="RefSeq" id="XP_010273808.1"/>
    </source>
</evidence>
<comment type="similarity">
    <text evidence="3">In the C-terminal section; belongs to the pectinesterase family.</text>
</comment>
<dbReference type="OrthoDB" id="2019149at2759"/>
<dbReference type="InterPro" id="IPR035513">
    <property type="entry name" value="Invertase/methylesterase_inhib"/>
</dbReference>
<name>A0A1U8AZS9_NELNU</name>
<dbReference type="PANTHER" id="PTHR31707">
    <property type="entry name" value="PECTINESTERASE"/>
    <property type="match status" value="1"/>
</dbReference>
<evidence type="ECO:0000256" key="9">
    <source>
        <dbReference type="PROSITE-ProRule" id="PRU10040"/>
    </source>
</evidence>
<organism evidence="13 14">
    <name type="scientific">Nelumbo nucifera</name>
    <name type="common">Sacred lotus</name>
    <dbReference type="NCBI Taxonomy" id="4432"/>
    <lineage>
        <taxon>Eukaryota</taxon>
        <taxon>Viridiplantae</taxon>
        <taxon>Streptophyta</taxon>
        <taxon>Embryophyta</taxon>
        <taxon>Tracheophyta</taxon>
        <taxon>Spermatophyta</taxon>
        <taxon>Magnoliopsida</taxon>
        <taxon>Proteales</taxon>
        <taxon>Nelumbonaceae</taxon>
        <taxon>Nelumbo</taxon>
    </lineage>
</organism>
<dbReference type="InterPro" id="IPR033131">
    <property type="entry name" value="Pectinesterase_Asp_AS"/>
</dbReference>
<dbReference type="GO" id="GO:0042545">
    <property type="term" value="P:cell wall modification"/>
    <property type="evidence" value="ECO:0007669"/>
    <property type="project" value="UniProtKB-UniRule"/>
</dbReference>
<evidence type="ECO:0000256" key="5">
    <source>
        <dbReference type="ARBA" id="ARBA00022801"/>
    </source>
</evidence>
<evidence type="ECO:0000256" key="7">
    <source>
        <dbReference type="ARBA" id="ARBA00023157"/>
    </source>
</evidence>
<dbReference type="InterPro" id="IPR011050">
    <property type="entry name" value="Pectin_lyase_fold/virulence"/>
</dbReference>
<dbReference type="eggNOG" id="ENOG502RA2Q">
    <property type="taxonomic scope" value="Eukaryota"/>
</dbReference>
<dbReference type="Pfam" id="PF04043">
    <property type="entry name" value="PMEI"/>
    <property type="match status" value="1"/>
</dbReference>
<dbReference type="Gene3D" id="2.160.20.10">
    <property type="entry name" value="Single-stranded right-handed beta-helix, Pectin lyase-like"/>
    <property type="match status" value="1"/>
</dbReference>
<dbReference type="UniPathway" id="UPA00545">
    <property type="reaction ID" value="UER00823"/>
</dbReference>
<keyword evidence="11" id="KW-1133">Transmembrane helix</keyword>
<feature type="active site" evidence="9">
    <location>
        <position position="431"/>
    </location>
</feature>
<gene>
    <name evidence="14" type="primary">LOC104609252</name>
</gene>
<dbReference type="KEGG" id="nnu:104609252"/>
<dbReference type="Gene3D" id="1.20.140.40">
    <property type="entry name" value="Invertase/pectin methylesterase inhibitor family protein"/>
    <property type="match status" value="1"/>
</dbReference>
<comment type="catalytic activity">
    <reaction evidence="10">
        <text>[(1-&gt;4)-alpha-D-galacturonosyl methyl ester](n) + n H2O = [(1-&gt;4)-alpha-D-galacturonosyl](n) + n methanol + n H(+)</text>
        <dbReference type="Rhea" id="RHEA:22380"/>
        <dbReference type="Rhea" id="RHEA-COMP:14570"/>
        <dbReference type="Rhea" id="RHEA-COMP:14573"/>
        <dbReference type="ChEBI" id="CHEBI:15377"/>
        <dbReference type="ChEBI" id="CHEBI:15378"/>
        <dbReference type="ChEBI" id="CHEBI:17790"/>
        <dbReference type="ChEBI" id="CHEBI:140522"/>
        <dbReference type="ChEBI" id="CHEBI:140523"/>
        <dbReference type="EC" id="3.1.1.11"/>
    </reaction>
</comment>
<dbReference type="GO" id="GO:0046910">
    <property type="term" value="F:pectinesterase inhibitor activity"/>
    <property type="evidence" value="ECO:0000318"/>
    <property type="project" value="GO_Central"/>
</dbReference>
<evidence type="ECO:0000256" key="8">
    <source>
        <dbReference type="ARBA" id="ARBA00023180"/>
    </source>
</evidence>
<keyword evidence="7" id="KW-1015">Disulfide bond</keyword>
<dbReference type="CDD" id="cd15798">
    <property type="entry name" value="PMEI-like_3"/>
    <property type="match status" value="1"/>
</dbReference>
<evidence type="ECO:0000259" key="12">
    <source>
        <dbReference type="SMART" id="SM00856"/>
    </source>
</evidence>
<keyword evidence="8" id="KW-0325">Glycoprotein</keyword>
<dbReference type="PROSITE" id="PS00503">
    <property type="entry name" value="PECTINESTERASE_2"/>
    <property type="match status" value="1"/>
</dbReference>
<dbReference type="Pfam" id="PF01095">
    <property type="entry name" value="Pectinesterase"/>
    <property type="match status" value="1"/>
</dbReference>
<feature type="domain" description="Pectinesterase inhibitor" evidence="12">
    <location>
        <begin position="73"/>
        <end position="233"/>
    </location>
</feature>
<comment type="similarity">
    <text evidence="2">In the N-terminal section; belongs to the PMEI family.</text>
</comment>
<dbReference type="OMA" id="DKHKWNV"/>
<keyword evidence="11" id="KW-0812">Transmembrane</keyword>
<dbReference type="GO" id="GO:0030599">
    <property type="term" value="F:pectinesterase activity"/>
    <property type="evidence" value="ECO:0000318"/>
    <property type="project" value="GO_Central"/>
</dbReference>
<dbReference type="NCBIfam" id="TIGR01614">
    <property type="entry name" value="PME_inhib"/>
    <property type="match status" value="1"/>
</dbReference>
<keyword evidence="13" id="KW-1185">Reference proteome</keyword>
<keyword evidence="5 10" id="KW-0378">Hydrolase</keyword>
<dbReference type="FunFam" id="2.160.20.10:FF:000001">
    <property type="entry name" value="Pectinesterase"/>
    <property type="match status" value="1"/>
</dbReference>
<proteinExistence type="inferred from homology"/>